<evidence type="ECO:0000256" key="1">
    <source>
        <dbReference type="ARBA" id="ARBA00004761"/>
    </source>
</evidence>
<dbReference type="PANTHER" id="PTHR30246:SF1">
    <property type="entry name" value="2-DEHYDRO-3-DEOXY-6-PHOSPHOGALACTONATE ALDOLASE-RELATED"/>
    <property type="match status" value="1"/>
</dbReference>
<dbReference type="Pfam" id="PF01081">
    <property type="entry name" value="Aldolase"/>
    <property type="match status" value="1"/>
</dbReference>
<evidence type="ECO:0000256" key="5">
    <source>
        <dbReference type="ARBA" id="ARBA00023277"/>
    </source>
</evidence>
<evidence type="ECO:0008006" key="8">
    <source>
        <dbReference type="Google" id="ProtNLM"/>
    </source>
</evidence>
<dbReference type="PANTHER" id="PTHR30246">
    <property type="entry name" value="2-KETO-3-DEOXY-6-PHOSPHOGLUCONATE ALDOLASE"/>
    <property type="match status" value="1"/>
</dbReference>
<keyword evidence="5" id="KW-0119">Carbohydrate metabolism</keyword>
<dbReference type="CDD" id="cd00452">
    <property type="entry name" value="KDPG_aldolase"/>
    <property type="match status" value="1"/>
</dbReference>
<accession>A0ABU3T243</accession>
<dbReference type="Gene3D" id="3.20.20.70">
    <property type="entry name" value="Aldolase class I"/>
    <property type="match status" value="1"/>
</dbReference>
<organism evidence="6 7">
    <name type="scientific">Paraglaciecola aquimarina</name>
    <dbReference type="NCBI Taxonomy" id="1235557"/>
    <lineage>
        <taxon>Bacteria</taxon>
        <taxon>Pseudomonadati</taxon>
        <taxon>Pseudomonadota</taxon>
        <taxon>Gammaproteobacteria</taxon>
        <taxon>Alteromonadales</taxon>
        <taxon>Alteromonadaceae</taxon>
        <taxon>Paraglaciecola</taxon>
    </lineage>
</organism>
<evidence type="ECO:0000313" key="6">
    <source>
        <dbReference type="EMBL" id="MDU0356321.1"/>
    </source>
</evidence>
<name>A0ABU3T243_9ALTE</name>
<sequence length="121" mass="12866">MNKQFDLDAHLPLIAIIRGVTPEQVVTVATILVEEGFTAIEVPLNSPEALKSIKLLVDTFGKNYLIGAGTVTTPELAKKVVATGANLVVTPNCNEEVIKISVAAGCATFLMSLLPQKHLMP</sequence>
<dbReference type="InterPro" id="IPR013785">
    <property type="entry name" value="Aldolase_TIM"/>
</dbReference>
<comment type="subunit">
    <text evidence="3">Homotrimer.</text>
</comment>
<dbReference type="Proteomes" id="UP001247805">
    <property type="component" value="Unassembled WGS sequence"/>
</dbReference>
<evidence type="ECO:0000256" key="3">
    <source>
        <dbReference type="ARBA" id="ARBA00011233"/>
    </source>
</evidence>
<comment type="caution">
    <text evidence="6">The sequence shown here is derived from an EMBL/GenBank/DDBJ whole genome shotgun (WGS) entry which is preliminary data.</text>
</comment>
<dbReference type="SUPFAM" id="SSF51569">
    <property type="entry name" value="Aldolase"/>
    <property type="match status" value="1"/>
</dbReference>
<comment type="pathway">
    <text evidence="1">Carbohydrate acid metabolism.</text>
</comment>
<gene>
    <name evidence="6" type="ORF">RS130_22690</name>
</gene>
<reference evidence="6 7" key="1">
    <citation type="submission" date="2023-10" db="EMBL/GenBank/DDBJ databases">
        <title>Glaciecola aquimarina strain GGW-M5 nov., isolated from a coastal seawater.</title>
        <authorList>
            <person name="Bayburt H."/>
            <person name="Kim J.M."/>
            <person name="Choi B.J."/>
            <person name="Jeon C.O."/>
        </authorList>
    </citation>
    <scope>NUCLEOTIDE SEQUENCE [LARGE SCALE GENOMIC DNA]</scope>
    <source>
        <strain evidence="6 7">KCTC 32108</strain>
    </source>
</reference>
<evidence type="ECO:0000256" key="2">
    <source>
        <dbReference type="ARBA" id="ARBA00006906"/>
    </source>
</evidence>
<protein>
    <recommendedName>
        <fullName evidence="8">2-dehydro-3-deoxy-6-phosphogalactonate aldolase</fullName>
    </recommendedName>
</protein>
<keyword evidence="7" id="KW-1185">Reference proteome</keyword>
<dbReference type="InterPro" id="IPR000887">
    <property type="entry name" value="Aldlse_KDPG_KHG"/>
</dbReference>
<evidence type="ECO:0000313" key="7">
    <source>
        <dbReference type="Proteomes" id="UP001247805"/>
    </source>
</evidence>
<comment type="similarity">
    <text evidence="2">Belongs to the KHG/KDPG aldolase family.</text>
</comment>
<keyword evidence="4" id="KW-0456">Lyase</keyword>
<evidence type="ECO:0000256" key="4">
    <source>
        <dbReference type="ARBA" id="ARBA00023239"/>
    </source>
</evidence>
<dbReference type="EMBL" id="JAWDIO010000002">
    <property type="protein sequence ID" value="MDU0356321.1"/>
    <property type="molecule type" value="Genomic_DNA"/>
</dbReference>
<dbReference type="RefSeq" id="WP_316027814.1">
    <property type="nucleotide sequence ID" value="NZ_JAWDIO010000002.1"/>
</dbReference>
<proteinExistence type="inferred from homology"/>